<evidence type="ECO:0000313" key="4">
    <source>
        <dbReference type="Proteomes" id="UP000036908"/>
    </source>
</evidence>
<sequence length="305" mass="33863">MSEVAKKKGGSPDKIRIILIVALIVIVAGAGFKIYSDNESKNALQAEFEATKITLTTKLDSISGQLSNRISEIAKLGGNIDSLVTLKDSITAQRDQLQRTRVANKAIIQRLDRKVGGYEELLLAKDDEIAALKVINTKLVEENIDLKTEKNELNNTIRKATETQQELKQQISLAAKLKAENVKVFNINSRGKEREGDFRGRQAEKIKVTFNLADNPVAPVAGHKIMIQLVDPAGNVVFDIAKGSGSFTVDGREQTFTARQEILFDNSKQELTFVYDKGSEFDEGEYKIIILSDTYEIGRTTFNVR</sequence>
<dbReference type="EMBL" id="JSVA01000008">
    <property type="protein sequence ID" value="KOF03293.1"/>
    <property type="molecule type" value="Genomic_DNA"/>
</dbReference>
<reference evidence="4" key="1">
    <citation type="submission" date="2014-11" db="EMBL/GenBank/DDBJ databases">
        <title>Genome sequencing of Roseivirga sp. D-25.</title>
        <authorList>
            <person name="Selvaratnam C."/>
            <person name="Thevarajoo S."/>
            <person name="Goh K.M."/>
            <person name="Eee R."/>
            <person name="Chan K.-G."/>
            <person name="Chong C.S."/>
        </authorList>
    </citation>
    <scope>NUCLEOTIDE SEQUENCE [LARGE SCALE GENOMIC DNA]</scope>
    <source>
        <strain evidence="4">D-25</strain>
    </source>
</reference>
<dbReference type="RefSeq" id="WP_053223245.1">
    <property type="nucleotide sequence ID" value="NZ_JSVA01000008.1"/>
</dbReference>
<dbReference type="AlphaFoldDB" id="A0A0L8ALE3"/>
<protein>
    <recommendedName>
        <fullName evidence="5">Chromosome segregation protein SMC</fullName>
    </recommendedName>
</protein>
<dbReference type="PATRIC" id="fig|1566026.4.peg.3506"/>
<keyword evidence="2" id="KW-0472">Membrane</keyword>
<comment type="caution">
    <text evidence="3">The sequence shown here is derived from an EMBL/GenBank/DDBJ whole genome shotgun (WGS) entry which is preliminary data.</text>
</comment>
<dbReference type="OrthoDB" id="848185at2"/>
<evidence type="ECO:0000256" key="2">
    <source>
        <dbReference type="SAM" id="Phobius"/>
    </source>
</evidence>
<accession>A0A0L8ALE3</accession>
<evidence type="ECO:0008006" key="5">
    <source>
        <dbReference type="Google" id="ProtNLM"/>
    </source>
</evidence>
<keyword evidence="2" id="KW-1133">Transmembrane helix</keyword>
<gene>
    <name evidence="3" type="ORF">OB69_08365</name>
</gene>
<keyword evidence="4" id="KW-1185">Reference proteome</keyword>
<evidence type="ECO:0000256" key="1">
    <source>
        <dbReference type="SAM" id="Coils"/>
    </source>
</evidence>
<feature type="transmembrane region" description="Helical" evidence="2">
    <location>
        <begin position="15"/>
        <end position="35"/>
    </location>
</feature>
<name>A0A0L8ALE3_9BACT</name>
<keyword evidence="2" id="KW-0812">Transmembrane</keyword>
<dbReference type="Proteomes" id="UP000036908">
    <property type="component" value="Unassembled WGS sequence"/>
</dbReference>
<feature type="coiled-coil region" evidence="1">
    <location>
        <begin position="136"/>
        <end position="180"/>
    </location>
</feature>
<organism evidence="3 4">
    <name type="scientific">Roseivirga seohaensis subsp. aquiponti</name>
    <dbReference type="NCBI Taxonomy" id="1566026"/>
    <lineage>
        <taxon>Bacteria</taxon>
        <taxon>Pseudomonadati</taxon>
        <taxon>Bacteroidota</taxon>
        <taxon>Cytophagia</taxon>
        <taxon>Cytophagales</taxon>
        <taxon>Roseivirgaceae</taxon>
        <taxon>Roseivirga</taxon>
    </lineage>
</organism>
<keyword evidence="1" id="KW-0175">Coiled coil</keyword>
<proteinExistence type="predicted"/>
<dbReference type="Gene3D" id="1.10.287.1490">
    <property type="match status" value="1"/>
</dbReference>
<evidence type="ECO:0000313" key="3">
    <source>
        <dbReference type="EMBL" id="KOF03293.1"/>
    </source>
</evidence>